<dbReference type="Pfam" id="PF00620">
    <property type="entry name" value="RhoGAP"/>
    <property type="match status" value="1"/>
</dbReference>
<dbReference type="STRING" id="4829.A0A168SBE2"/>
<sequence>MAPAAPLRLSPTSPEYKGIAQLNIIYEAGLDSESRPILILCANNLPNTDTINYDLILAFLLSRLDEFVENDYVLIFFSSPARYRPSWRWLLRAYRALDRRYRKNLKALYVVHLSKNYRMIFDLANKITSPKFARKLRYLQRLDDLKQVVQIPDNMIPKPVKDHDVLLPGPPTTFALNSVTPMPCVSLAFGRSLQDLATLEGWTLISDPPVPRVVRQLVEHVRAKGLNKEGIFRKSPASDELRLVKTQLNYGQPVDLNKHSIDVSTALLKVFLRELPVPVISVQQSAMLSELLSKPPRSGTTMDPGEKSHQQVQLQTIFAHKPYALALLRYVLLFLWEVVQHSGVNKMTAHNLSVVFTPNLIRVDEPATTDYVQVPSNQQEAMAIVSV</sequence>
<dbReference type="PANTHER" id="PTHR45808:SF2">
    <property type="entry name" value="RHO GTPASE-ACTIVATING PROTEIN 68F"/>
    <property type="match status" value="1"/>
</dbReference>
<dbReference type="InParanoid" id="A0A168SBE2"/>
<dbReference type="Gene3D" id="1.10.555.10">
    <property type="entry name" value="Rho GTPase activation protein"/>
    <property type="match status" value="1"/>
</dbReference>
<keyword evidence="4" id="KW-1185">Reference proteome</keyword>
<dbReference type="InterPro" id="IPR000198">
    <property type="entry name" value="RhoGAP_dom"/>
</dbReference>
<dbReference type="FunCoup" id="A0A168SBE2">
    <property type="interactions" value="519"/>
</dbReference>
<dbReference type="SUPFAM" id="SSF52087">
    <property type="entry name" value="CRAL/TRIO domain"/>
    <property type="match status" value="1"/>
</dbReference>
<evidence type="ECO:0000259" key="1">
    <source>
        <dbReference type="PROSITE" id="PS50191"/>
    </source>
</evidence>
<dbReference type="PROSITE" id="PS50191">
    <property type="entry name" value="CRAL_TRIO"/>
    <property type="match status" value="1"/>
</dbReference>
<dbReference type="OMA" id="WLQNAYK"/>
<evidence type="ECO:0000259" key="2">
    <source>
        <dbReference type="PROSITE" id="PS50238"/>
    </source>
</evidence>
<dbReference type="GO" id="GO:0007264">
    <property type="term" value="P:small GTPase-mediated signal transduction"/>
    <property type="evidence" value="ECO:0007669"/>
    <property type="project" value="TreeGrafter"/>
</dbReference>
<dbReference type="InterPro" id="IPR036865">
    <property type="entry name" value="CRAL-TRIO_dom_sf"/>
</dbReference>
<dbReference type="InterPro" id="IPR001251">
    <property type="entry name" value="CRAL-TRIO_dom"/>
</dbReference>
<dbReference type="PROSITE" id="PS50238">
    <property type="entry name" value="RHOGAP"/>
    <property type="match status" value="1"/>
</dbReference>
<name>A0A168SBE2_ABSGL</name>
<dbReference type="PANTHER" id="PTHR45808">
    <property type="entry name" value="RHO GTPASE-ACTIVATING PROTEIN 68F"/>
    <property type="match status" value="1"/>
</dbReference>
<dbReference type="GO" id="GO:0005737">
    <property type="term" value="C:cytoplasm"/>
    <property type="evidence" value="ECO:0007669"/>
    <property type="project" value="TreeGrafter"/>
</dbReference>
<dbReference type="GO" id="GO:0005096">
    <property type="term" value="F:GTPase activator activity"/>
    <property type="evidence" value="ECO:0007669"/>
    <property type="project" value="TreeGrafter"/>
</dbReference>
<dbReference type="AlphaFoldDB" id="A0A168SBE2"/>
<dbReference type="OrthoDB" id="19923at2759"/>
<feature type="domain" description="CRAL-TRIO" evidence="1">
    <location>
        <begin position="15"/>
        <end position="168"/>
    </location>
</feature>
<dbReference type="InterPro" id="IPR008936">
    <property type="entry name" value="Rho_GTPase_activation_prot"/>
</dbReference>
<feature type="domain" description="Rho-GAP" evidence="2">
    <location>
        <begin position="191"/>
        <end position="387"/>
    </location>
</feature>
<dbReference type="Gene3D" id="3.40.525.10">
    <property type="entry name" value="CRAL-TRIO lipid binding domain"/>
    <property type="match status" value="1"/>
</dbReference>
<proteinExistence type="predicted"/>
<organism evidence="3">
    <name type="scientific">Absidia glauca</name>
    <name type="common">Pin mould</name>
    <dbReference type="NCBI Taxonomy" id="4829"/>
    <lineage>
        <taxon>Eukaryota</taxon>
        <taxon>Fungi</taxon>
        <taxon>Fungi incertae sedis</taxon>
        <taxon>Mucoromycota</taxon>
        <taxon>Mucoromycotina</taxon>
        <taxon>Mucoromycetes</taxon>
        <taxon>Mucorales</taxon>
        <taxon>Cunninghamellaceae</taxon>
        <taxon>Absidia</taxon>
    </lineage>
</organism>
<accession>A0A168SBE2</accession>
<dbReference type="SMART" id="SM00516">
    <property type="entry name" value="SEC14"/>
    <property type="match status" value="1"/>
</dbReference>
<dbReference type="SUPFAM" id="SSF48350">
    <property type="entry name" value="GTPase activation domain, GAP"/>
    <property type="match status" value="1"/>
</dbReference>
<gene>
    <name evidence="3" type="primary">ABSGL_13851.1 scaffold 14339</name>
</gene>
<evidence type="ECO:0000313" key="4">
    <source>
        <dbReference type="Proteomes" id="UP000078561"/>
    </source>
</evidence>
<dbReference type="SMART" id="SM00324">
    <property type="entry name" value="RhoGAP"/>
    <property type="match status" value="1"/>
</dbReference>
<evidence type="ECO:0008006" key="5">
    <source>
        <dbReference type="Google" id="ProtNLM"/>
    </source>
</evidence>
<dbReference type="Proteomes" id="UP000078561">
    <property type="component" value="Unassembled WGS sequence"/>
</dbReference>
<dbReference type="CDD" id="cd00170">
    <property type="entry name" value="SEC14"/>
    <property type="match status" value="1"/>
</dbReference>
<dbReference type="CDD" id="cd00159">
    <property type="entry name" value="RhoGAP"/>
    <property type="match status" value="1"/>
</dbReference>
<evidence type="ECO:0000313" key="3">
    <source>
        <dbReference type="EMBL" id="SAM08189.1"/>
    </source>
</evidence>
<reference evidence="3" key="1">
    <citation type="submission" date="2016-04" db="EMBL/GenBank/DDBJ databases">
        <authorList>
            <person name="Evans L.H."/>
            <person name="Alamgir A."/>
            <person name="Owens N."/>
            <person name="Weber N.D."/>
            <person name="Virtaneva K."/>
            <person name="Barbian K."/>
            <person name="Babar A."/>
            <person name="Rosenke K."/>
        </authorList>
    </citation>
    <scope>NUCLEOTIDE SEQUENCE [LARGE SCALE GENOMIC DNA]</scope>
    <source>
        <strain evidence="3">CBS 101.48</strain>
    </source>
</reference>
<dbReference type="Pfam" id="PF13716">
    <property type="entry name" value="CRAL_TRIO_2"/>
    <property type="match status" value="1"/>
</dbReference>
<dbReference type="EMBL" id="LT554888">
    <property type="protein sequence ID" value="SAM08189.1"/>
    <property type="molecule type" value="Genomic_DNA"/>
</dbReference>
<protein>
    <recommendedName>
        <fullName evidence="5">Rho-GAP domain-containing protein</fullName>
    </recommendedName>
</protein>